<dbReference type="RefSeq" id="XP_011100636.1">
    <property type="nucleotide sequence ID" value="XM_011102334.2"/>
</dbReference>
<dbReference type="Proteomes" id="UP000504604">
    <property type="component" value="Unplaced"/>
</dbReference>
<dbReference type="PANTHER" id="PTHR11595:SF84">
    <property type="entry name" value="ELONGATION FACTOR 1-BETA 1"/>
    <property type="match status" value="1"/>
</dbReference>
<dbReference type="InParanoid" id="A0A6I9UGK0"/>
<dbReference type="KEGG" id="sind:105178785"/>
<dbReference type="GO" id="GO:0005829">
    <property type="term" value="C:cytosol"/>
    <property type="evidence" value="ECO:0007669"/>
    <property type="project" value="TreeGrafter"/>
</dbReference>
<dbReference type="PROSITE" id="PS00824">
    <property type="entry name" value="EF1BD_1"/>
    <property type="match status" value="1"/>
</dbReference>
<name>A0A6I9UGK0_SESIN</name>
<dbReference type="GO" id="GO:0005085">
    <property type="term" value="F:guanyl-nucleotide exchange factor activity"/>
    <property type="evidence" value="ECO:0007669"/>
    <property type="project" value="TreeGrafter"/>
</dbReference>
<dbReference type="AlphaFoldDB" id="A0A6I9UGK0"/>
<dbReference type="GeneID" id="105178785"/>
<evidence type="ECO:0000313" key="2">
    <source>
        <dbReference type="RefSeq" id="XP_011100636.1"/>
    </source>
</evidence>
<proteinExistence type="predicted"/>
<accession>A0A6I9UGK0</accession>
<dbReference type="InterPro" id="IPR036282">
    <property type="entry name" value="Glutathione-S-Trfase_C_sf"/>
</dbReference>
<organism evidence="1 2">
    <name type="scientific">Sesamum indicum</name>
    <name type="common">Oriental sesame</name>
    <name type="synonym">Sesamum orientale</name>
    <dbReference type="NCBI Taxonomy" id="4182"/>
    <lineage>
        <taxon>Eukaryota</taxon>
        <taxon>Viridiplantae</taxon>
        <taxon>Streptophyta</taxon>
        <taxon>Embryophyta</taxon>
        <taxon>Tracheophyta</taxon>
        <taxon>Spermatophyta</taxon>
        <taxon>Magnoliopsida</taxon>
        <taxon>eudicotyledons</taxon>
        <taxon>Gunneridae</taxon>
        <taxon>Pentapetalae</taxon>
        <taxon>asterids</taxon>
        <taxon>lamiids</taxon>
        <taxon>Lamiales</taxon>
        <taxon>Pedaliaceae</taxon>
        <taxon>Sesamum</taxon>
    </lineage>
</organism>
<sequence length="250" mass="27793">MADTFSDLHTESGLKALDQFLSSKSYISGSHLMKDDFKVYAAVLGKPLNDLYPNASKWYEAVSAKLAPIFPGKAVGVRIRGQATLAEAVAPAADAKTSTADDDDLDLFGDETEEDKKAAEQREATNASTKKKESEKSSIFVDIKPWDDVTNMKKLTFLGLDYMKRRYSTSFHSNLQVRTLVPFLILRGVPNRRAMLNNASRLKNWIDNSGKRTHTKTIDDSFLGLNVGIHLKTRMGNPSTNKIDLIQSFV</sequence>
<dbReference type="OrthoDB" id="331763at2759"/>
<keyword evidence="1" id="KW-1185">Reference proteome</keyword>
<protein>
    <submittedName>
        <fullName evidence="2">Elongation factor 1-beta-like</fullName>
    </submittedName>
</protein>
<dbReference type="SUPFAM" id="SSF47616">
    <property type="entry name" value="GST C-terminal domain-like"/>
    <property type="match status" value="1"/>
</dbReference>
<dbReference type="GO" id="GO:0003746">
    <property type="term" value="F:translation elongation factor activity"/>
    <property type="evidence" value="ECO:0007669"/>
    <property type="project" value="InterPro"/>
</dbReference>
<evidence type="ECO:0000313" key="1">
    <source>
        <dbReference type="Proteomes" id="UP000504604"/>
    </source>
</evidence>
<dbReference type="GO" id="GO:0005853">
    <property type="term" value="C:eukaryotic translation elongation factor 1 complex"/>
    <property type="evidence" value="ECO:0007669"/>
    <property type="project" value="InterPro"/>
</dbReference>
<dbReference type="InterPro" id="IPR049720">
    <property type="entry name" value="EF1B_bsu/dsu"/>
</dbReference>
<reference evidence="2" key="1">
    <citation type="submission" date="2025-08" db="UniProtKB">
        <authorList>
            <consortium name="RefSeq"/>
        </authorList>
    </citation>
    <scope>IDENTIFICATION</scope>
</reference>
<dbReference type="PANTHER" id="PTHR11595">
    <property type="entry name" value="EF-HAND AND COILED-COIL DOMAIN-CONTAINING FAMILY MEMBER"/>
    <property type="match status" value="1"/>
</dbReference>
<gene>
    <name evidence="2" type="primary">LOC105178785</name>
</gene>
<dbReference type="InterPro" id="IPR001326">
    <property type="entry name" value="Transl_elong_EF1B_B/D_CS"/>
</dbReference>